<protein>
    <recommendedName>
        <fullName evidence="1">DUF8042 domain-containing protein</fullName>
    </recommendedName>
</protein>
<organism evidence="2 3">
    <name type="scientific">Bacillus coahuilensis p1.1.43</name>
    <dbReference type="NCBI Taxonomy" id="1150625"/>
    <lineage>
        <taxon>Bacteria</taxon>
        <taxon>Bacillati</taxon>
        <taxon>Bacillota</taxon>
        <taxon>Bacilli</taxon>
        <taxon>Bacillales</taxon>
        <taxon>Bacillaceae</taxon>
        <taxon>Bacillus</taxon>
    </lineage>
</organism>
<dbReference type="RefSeq" id="WP_059351649.1">
    <property type="nucleotide sequence ID" value="NZ_LDYG01000042.1"/>
</dbReference>
<gene>
    <name evidence="2" type="ORF">Q75_13445</name>
</gene>
<dbReference type="AlphaFoldDB" id="A0A147K5Z5"/>
<evidence type="ECO:0000259" key="1">
    <source>
        <dbReference type="Pfam" id="PF26154"/>
    </source>
</evidence>
<reference evidence="2 3" key="1">
    <citation type="journal article" date="2016" name="Front. Microbiol.">
        <title>Microevolution Analysis of Bacillus coahuilensis Unveils Differences in Phosphorus Acquisition Strategies and Their Regulation.</title>
        <authorList>
            <person name="Gomez-Lunar Z."/>
            <person name="Hernandez-Gonzalez I."/>
            <person name="Rodriguez-Torres M.D."/>
            <person name="Souza V."/>
            <person name="Olmedo-Alvarez G."/>
        </authorList>
    </citation>
    <scope>NUCLEOTIDE SEQUENCE [LARGE SCALE GENOMIC DNA]</scope>
    <source>
        <strain evidence="3">p1.1.43</strain>
    </source>
</reference>
<dbReference type="Pfam" id="PF26154">
    <property type="entry name" value="DUF8042"/>
    <property type="match status" value="1"/>
</dbReference>
<dbReference type="EMBL" id="LDYG01000042">
    <property type="protein sequence ID" value="KUP05249.1"/>
    <property type="molecule type" value="Genomic_DNA"/>
</dbReference>
<dbReference type="STRING" id="1150625.Q75_13445"/>
<name>A0A147K5Z5_9BACI</name>
<comment type="caution">
    <text evidence="2">The sequence shown here is derived from an EMBL/GenBank/DDBJ whole genome shotgun (WGS) entry which is preliminary data.</text>
</comment>
<feature type="domain" description="DUF8042" evidence="1">
    <location>
        <begin position="2"/>
        <end position="122"/>
    </location>
</feature>
<dbReference type="Proteomes" id="UP000074108">
    <property type="component" value="Unassembled WGS sequence"/>
</dbReference>
<accession>A0A147K5Z5</accession>
<proteinExistence type="predicted"/>
<keyword evidence="3" id="KW-1185">Reference proteome</keyword>
<sequence>MTEESLSFIQQFYDLLLTVEEGFEFVGHAYNEEVSTPVTDRILLDIVSSFEQFTLSLPPLIDLMQEDEQTVDVLSSFTEVLELIVDIDVQTKGEENRLSLIYHQLYPAYMTWKQQVELNLRPYIVQ</sequence>
<evidence type="ECO:0000313" key="3">
    <source>
        <dbReference type="Proteomes" id="UP000074108"/>
    </source>
</evidence>
<dbReference type="InterPro" id="IPR058355">
    <property type="entry name" value="DUF8042"/>
</dbReference>
<evidence type="ECO:0000313" key="2">
    <source>
        <dbReference type="EMBL" id="KUP05249.1"/>
    </source>
</evidence>
<dbReference type="PATRIC" id="fig|1150625.3.peg.2830"/>